<accession>W6R5X8</accession>
<evidence type="ECO:0000256" key="1">
    <source>
        <dbReference type="SAM" id="MobiDB-lite"/>
    </source>
</evidence>
<keyword evidence="4" id="KW-1185">Reference proteome</keyword>
<organism evidence="3 4">
    <name type="scientific">Penicillium roqueforti (strain FM164)</name>
    <dbReference type="NCBI Taxonomy" id="1365484"/>
    <lineage>
        <taxon>Eukaryota</taxon>
        <taxon>Fungi</taxon>
        <taxon>Dikarya</taxon>
        <taxon>Ascomycota</taxon>
        <taxon>Pezizomycotina</taxon>
        <taxon>Eurotiomycetes</taxon>
        <taxon>Eurotiomycetidae</taxon>
        <taxon>Eurotiales</taxon>
        <taxon>Aspergillaceae</taxon>
        <taxon>Penicillium</taxon>
    </lineage>
</organism>
<dbReference type="EMBL" id="HG792020">
    <property type="protein sequence ID" value="CDM37217.1"/>
    <property type="molecule type" value="Genomic_DNA"/>
</dbReference>
<proteinExistence type="predicted"/>
<evidence type="ECO:0000259" key="2">
    <source>
        <dbReference type="PROSITE" id="PS50011"/>
    </source>
</evidence>
<dbReference type="OrthoDB" id="4062651at2759"/>
<feature type="region of interest" description="Disordered" evidence="1">
    <location>
        <begin position="146"/>
        <end position="168"/>
    </location>
</feature>
<sequence>MDLKPSDVVLDDNDNAVLIDISGIGEVTHGWRAPEIQDEISPFELPFQTRRLNDIWACGKLLTEIASNAGNSPFVGTMKWVADHLTKENVHSRWTLSEGISQLKGDPTPEFDLVNLAEVTAIIPIEIYCPLEMSSQEPPLDLVTNEPRATAVPDPARPDSSQQTEAPKSTLVALKDALVVSDRLIGDESLERSRIRRHIIQQRTVLDSQTAHLSATDTRTEKLQLLYDRTVKLGSTANN</sequence>
<dbReference type="InterPro" id="IPR000719">
    <property type="entry name" value="Prot_kinase_dom"/>
</dbReference>
<dbReference type="GO" id="GO:0004672">
    <property type="term" value="F:protein kinase activity"/>
    <property type="evidence" value="ECO:0007669"/>
    <property type="project" value="InterPro"/>
</dbReference>
<evidence type="ECO:0000313" key="3">
    <source>
        <dbReference type="EMBL" id="CDM37217.1"/>
    </source>
</evidence>
<feature type="domain" description="Protein kinase" evidence="2">
    <location>
        <begin position="1"/>
        <end position="123"/>
    </location>
</feature>
<dbReference type="STRING" id="1365484.W6R5X8"/>
<keyword evidence="3" id="KW-0418">Kinase</keyword>
<dbReference type="Proteomes" id="UP000030686">
    <property type="component" value="Unassembled WGS sequence"/>
</dbReference>
<name>W6R5X8_PENRF</name>
<dbReference type="InterPro" id="IPR011009">
    <property type="entry name" value="Kinase-like_dom_sf"/>
</dbReference>
<evidence type="ECO:0000313" key="4">
    <source>
        <dbReference type="Proteomes" id="UP000030686"/>
    </source>
</evidence>
<keyword evidence="3" id="KW-0808">Transferase</keyword>
<reference evidence="3" key="1">
    <citation type="journal article" date="2014" name="Nat. Commun.">
        <title>Multiple recent horizontal transfers of a large genomic region in cheese making fungi.</title>
        <authorList>
            <person name="Cheeseman K."/>
            <person name="Ropars J."/>
            <person name="Renault P."/>
            <person name="Dupont J."/>
            <person name="Gouzy J."/>
            <person name="Branca A."/>
            <person name="Abraham A.L."/>
            <person name="Ceppi M."/>
            <person name="Conseiller E."/>
            <person name="Debuchy R."/>
            <person name="Malagnac F."/>
            <person name="Goarin A."/>
            <person name="Silar P."/>
            <person name="Lacoste S."/>
            <person name="Sallet E."/>
            <person name="Bensimon A."/>
            <person name="Giraud T."/>
            <person name="Brygoo Y."/>
        </authorList>
    </citation>
    <scope>NUCLEOTIDE SEQUENCE [LARGE SCALE GENOMIC DNA]</scope>
    <source>
        <strain evidence="3">FM164</strain>
    </source>
</reference>
<gene>
    <name evidence="3" type="ORF">PROQFM164_S06g000178</name>
</gene>
<dbReference type="GO" id="GO:0005524">
    <property type="term" value="F:ATP binding"/>
    <property type="evidence" value="ECO:0007669"/>
    <property type="project" value="InterPro"/>
</dbReference>
<dbReference type="Gene3D" id="1.10.510.10">
    <property type="entry name" value="Transferase(Phosphotransferase) domain 1"/>
    <property type="match status" value="1"/>
</dbReference>
<dbReference type="PROSITE" id="PS50011">
    <property type="entry name" value="PROTEIN_KINASE_DOM"/>
    <property type="match status" value="1"/>
</dbReference>
<dbReference type="SUPFAM" id="SSF56112">
    <property type="entry name" value="Protein kinase-like (PK-like)"/>
    <property type="match status" value="1"/>
</dbReference>
<dbReference type="AlphaFoldDB" id="W6R5X8"/>
<protein>
    <submittedName>
        <fullName evidence="3">Protein kinase-like domain</fullName>
    </submittedName>
</protein>